<dbReference type="AlphaFoldDB" id="E6QL68"/>
<gene>
    <name evidence="2" type="ORF">CARN6_1406</name>
</gene>
<dbReference type="SUPFAM" id="SSF74653">
    <property type="entry name" value="TolA/TonB C-terminal domain"/>
    <property type="match status" value="1"/>
</dbReference>
<dbReference type="Gene3D" id="3.30.1150.10">
    <property type="match status" value="1"/>
</dbReference>
<evidence type="ECO:0000259" key="1">
    <source>
        <dbReference type="Pfam" id="PF03544"/>
    </source>
</evidence>
<accession>E6QL68</accession>
<dbReference type="EMBL" id="CABQ01000169">
    <property type="protein sequence ID" value="CBI07988.1"/>
    <property type="molecule type" value="Genomic_DNA"/>
</dbReference>
<sequence length="130" mass="13826">MSRILIASLLLSSSVFSASAMASQPITDASTSNAAPTAYSTYSAPRMLSSTDIHISSEDLPEGIPSNASMIVALNVDTDGHAKNVRVVRSFSPEISFRVVEALSHARFQPAILNRHAISAPMTIQVAVQR</sequence>
<protein>
    <recommendedName>
        <fullName evidence="1">TonB C-terminal domain-containing protein</fullName>
    </recommendedName>
</protein>
<dbReference type="Pfam" id="PF03544">
    <property type="entry name" value="TonB_C"/>
    <property type="match status" value="1"/>
</dbReference>
<dbReference type="InterPro" id="IPR037682">
    <property type="entry name" value="TonB_C"/>
</dbReference>
<feature type="domain" description="TonB C-terminal" evidence="1">
    <location>
        <begin position="69"/>
        <end position="125"/>
    </location>
</feature>
<evidence type="ECO:0000313" key="2">
    <source>
        <dbReference type="EMBL" id="CBI07988.1"/>
    </source>
</evidence>
<dbReference type="GO" id="GO:0055085">
    <property type="term" value="P:transmembrane transport"/>
    <property type="evidence" value="ECO:0007669"/>
    <property type="project" value="InterPro"/>
</dbReference>
<name>E6QL68_9ZZZZ</name>
<comment type="caution">
    <text evidence="2">The sequence shown here is derived from an EMBL/GenBank/DDBJ whole genome shotgun (WGS) entry which is preliminary data.</text>
</comment>
<reference evidence="2" key="1">
    <citation type="submission" date="2009-10" db="EMBL/GenBank/DDBJ databases">
        <title>Diversity of trophic interactions inside an arsenic-rich microbial ecosystem.</title>
        <authorList>
            <person name="Bertin P.N."/>
            <person name="Heinrich-Salmeron A."/>
            <person name="Pelletier E."/>
            <person name="Goulhen-Chollet F."/>
            <person name="Arsene-Ploetze F."/>
            <person name="Gallien S."/>
            <person name="Calteau A."/>
            <person name="Vallenet D."/>
            <person name="Casiot C."/>
            <person name="Chane-Woon-Ming B."/>
            <person name="Giloteaux L."/>
            <person name="Barakat M."/>
            <person name="Bonnefoy V."/>
            <person name="Bruneel O."/>
            <person name="Chandler M."/>
            <person name="Cleiss J."/>
            <person name="Duran R."/>
            <person name="Elbaz-Poulichet F."/>
            <person name="Fonknechten N."/>
            <person name="Lauga B."/>
            <person name="Mornico D."/>
            <person name="Ortet P."/>
            <person name="Schaeffer C."/>
            <person name="Siguier P."/>
            <person name="Alexander Thil Smith A."/>
            <person name="Van Dorsselaer A."/>
            <person name="Weissenbach J."/>
            <person name="Medigue C."/>
            <person name="Le Paslier D."/>
        </authorList>
    </citation>
    <scope>NUCLEOTIDE SEQUENCE</scope>
</reference>
<organism evidence="2">
    <name type="scientific">mine drainage metagenome</name>
    <dbReference type="NCBI Taxonomy" id="410659"/>
    <lineage>
        <taxon>unclassified sequences</taxon>
        <taxon>metagenomes</taxon>
        <taxon>ecological metagenomes</taxon>
    </lineage>
</organism>
<proteinExistence type="predicted"/>